<evidence type="ECO:0000313" key="3">
    <source>
        <dbReference type="Proteomes" id="UP000187203"/>
    </source>
</evidence>
<keyword evidence="3" id="KW-1185">Reference proteome</keyword>
<name>A0A1R3IL03_9ROSI</name>
<dbReference type="AlphaFoldDB" id="A0A1R3IL03"/>
<feature type="signal peptide" evidence="1">
    <location>
        <begin position="1"/>
        <end position="19"/>
    </location>
</feature>
<reference evidence="3" key="1">
    <citation type="submission" date="2013-09" db="EMBL/GenBank/DDBJ databases">
        <title>Corchorus olitorius genome sequencing.</title>
        <authorList>
            <person name="Alam M."/>
            <person name="Haque M.S."/>
            <person name="Islam M.S."/>
            <person name="Emdad E.M."/>
            <person name="Islam M.M."/>
            <person name="Ahmed B."/>
            <person name="Halim A."/>
            <person name="Hossen Q.M.M."/>
            <person name="Hossain M.Z."/>
            <person name="Ahmed R."/>
            <person name="Khan M.M."/>
            <person name="Islam R."/>
            <person name="Rashid M.M."/>
            <person name="Khan S.A."/>
            <person name="Rahman M.S."/>
            <person name="Alam M."/>
            <person name="Yahiya A.S."/>
            <person name="Khan M.S."/>
            <person name="Azam M.S."/>
            <person name="Haque T."/>
            <person name="Lashkar M.Z.H."/>
            <person name="Akhand A.I."/>
            <person name="Morshed G."/>
            <person name="Roy S."/>
            <person name="Uddin K.S."/>
            <person name="Rabeya T."/>
            <person name="Hossain A.S."/>
            <person name="Chowdhury A."/>
            <person name="Snigdha A.R."/>
            <person name="Mortoza M.S."/>
            <person name="Matin S.A."/>
            <person name="Hoque S.M.E."/>
            <person name="Islam M.K."/>
            <person name="Roy D.K."/>
            <person name="Haider R."/>
            <person name="Moosa M.M."/>
            <person name="Elias S.M."/>
            <person name="Hasan A.M."/>
            <person name="Jahan S."/>
            <person name="Shafiuddin M."/>
            <person name="Mahmood N."/>
            <person name="Shommy N.S."/>
        </authorList>
    </citation>
    <scope>NUCLEOTIDE SEQUENCE [LARGE SCALE GENOMIC DNA]</scope>
    <source>
        <strain evidence="3">cv. O-4</strain>
    </source>
</reference>
<dbReference type="EMBL" id="AWUE01018012">
    <property type="protein sequence ID" value="OMO83233.1"/>
    <property type="molecule type" value="Genomic_DNA"/>
</dbReference>
<comment type="caution">
    <text evidence="2">The sequence shown here is derived from an EMBL/GenBank/DDBJ whole genome shotgun (WGS) entry which is preliminary data.</text>
</comment>
<gene>
    <name evidence="2" type="ORF">COLO4_22626</name>
</gene>
<organism evidence="2 3">
    <name type="scientific">Corchorus olitorius</name>
    <dbReference type="NCBI Taxonomy" id="93759"/>
    <lineage>
        <taxon>Eukaryota</taxon>
        <taxon>Viridiplantae</taxon>
        <taxon>Streptophyta</taxon>
        <taxon>Embryophyta</taxon>
        <taxon>Tracheophyta</taxon>
        <taxon>Spermatophyta</taxon>
        <taxon>Magnoliopsida</taxon>
        <taxon>eudicotyledons</taxon>
        <taxon>Gunneridae</taxon>
        <taxon>Pentapetalae</taxon>
        <taxon>rosids</taxon>
        <taxon>malvids</taxon>
        <taxon>Malvales</taxon>
        <taxon>Malvaceae</taxon>
        <taxon>Grewioideae</taxon>
        <taxon>Apeibeae</taxon>
        <taxon>Corchorus</taxon>
    </lineage>
</organism>
<sequence>MRARALFYVFLCMKTCVNFFNLLRYDQDESWCAHVGRWLSWHGLQVGFFKMPTEFAQLIVPS</sequence>
<evidence type="ECO:0000313" key="2">
    <source>
        <dbReference type="EMBL" id="OMO83233.1"/>
    </source>
</evidence>
<protein>
    <submittedName>
        <fullName evidence="2">Lipoyltransferase-like protein, chloroplastic-like protein</fullName>
    </submittedName>
</protein>
<proteinExistence type="predicted"/>
<feature type="chain" id="PRO_5013045667" evidence="1">
    <location>
        <begin position="20"/>
        <end position="62"/>
    </location>
</feature>
<evidence type="ECO:0000256" key="1">
    <source>
        <dbReference type="SAM" id="SignalP"/>
    </source>
</evidence>
<keyword evidence="1" id="KW-0732">Signal</keyword>
<accession>A0A1R3IL03</accession>
<dbReference type="Proteomes" id="UP000187203">
    <property type="component" value="Unassembled WGS sequence"/>
</dbReference>